<evidence type="ECO:0000313" key="4">
    <source>
        <dbReference type="EMBL" id="PWG51513.1"/>
    </source>
</evidence>
<evidence type="ECO:0000259" key="1">
    <source>
        <dbReference type="Pfam" id="PF11823"/>
    </source>
</evidence>
<dbReference type="RefSeq" id="WP_051454393.1">
    <property type="nucleotide sequence ID" value="NZ_CP007647.1"/>
</dbReference>
<organism evidence="3 6">
    <name type="scientific">Ligilactobacillus salivarius</name>
    <dbReference type="NCBI Taxonomy" id="1624"/>
    <lineage>
        <taxon>Bacteria</taxon>
        <taxon>Bacillati</taxon>
        <taxon>Bacillota</taxon>
        <taxon>Bacilli</taxon>
        <taxon>Lactobacillales</taxon>
        <taxon>Lactobacillaceae</taxon>
        <taxon>Ligilactobacillus</taxon>
    </lineage>
</organism>
<evidence type="ECO:0000313" key="7">
    <source>
        <dbReference type="Proteomes" id="UP000245607"/>
    </source>
</evidence>
<evidence type="ECO:0000313" key="5">
    <source>
        <dbReference type="EMBL" id="WII29656.1"/>
    </source>
</evidence>
<evidence type="ECO:0000313" key="2">
    <source>
        <dbReference type="EMBL" id="MYZ65988.1"/>
    </source>
</evidence>
<dbReference type="Proteomes" id="UP000471300">
    <property type="component" value="Unassembled WGS sequence"/>
</dbReference>
<reference evidence="3 6" key="1">
    <citation type="submission" date="2017-03" db="EMBL/GenBank/DDBJ databases">
        <title>Phylogenomics and comparative genomics of Lactobacillus salivarius, a mammalian gut commensal.</title>
        <authorList>
            <person name="Harris H.M."/>
        </authorList>
    </citation>
    <scope>NUCLEOTIDE SEQUENCE [LARGE SCALE GENOMIC DNA]</scope>
    <source>
        <strain evidence="3 6">LMG 14477</strain>
    </source>
</reference>
<name>A0A1V9PXW8_9LACO</name>
<feature type="domain" description="Putative Se/S carrier protein-like" evidence="1">
    <location>
        <begin position="8"/>
        <end position="64"/>
    </location>
</feature>
<sequence length="92" mass="10333">MKKQPFTMIVFNSTHAAIEASEILKNNKQVNRIVNTPGKIENGCGLSIYVNDTDIDKITEPIQSFLDDKKVKAIYSGEKEGLSRSYTLIKEI</sequence>
<reference evidence="2 8" key="3">
    <citation type="journal article" date="2020" name="Food Funct.">
        <title>Screening of Lactobacillus salivarius strains from the feces of Chinese populations and the evaluation of their effects against intestinal inflammation in mice.</title>
        <authorList>
            <person name="Zhai Q."/>
            <person name="Shen X."/>
            <person name="Cen S."/>
            <person name="Zhang C."/>
            <person name="Tian F."/>
            <person name="Zhao J."/>
            <person name="Zhang H."/>
            <person name="Xue Y."/>
            <person name="Chen W."/>
        </authorList>
    </citation>
    <scope>NUCLEOTIDE SEQUENCE [LARGE SCALE GENOMIC DNA]</scope>
    <source>
        <strain evidence="2 8">FZJTZ28M4.scaf</strain>
    </source>
</reference>
<dbReference type="Proteomes" id="UP000245607">
    <property type="component" value="Unassembled WGS sequence"/>
</dbReference>
<dbReference type="Proteomes" id="UP000192638">
    <property type="component" value="Unassembled WGS sequence"/>
</dbReference>
<dbReference type="EMBL" id="CP123972">
    <property type="protein sequence ID" value="WII29656.1"/>
    <property type="molecule type" value="Genomic_DNA"/>
</dbReference>
<evidence type="ECO:0000313" key="9">
    <source>
        <dbReference type="Proteomes" id="UP001231316"/>
    </source>
</evidence>
<evidence type="ECO:0000313" key="6">
    <source>
        <dbReference type="Proteomes" id="UP000192638"/>
    </source>
</evidence>
<evidence type="ECO:0000313" key="3">
    <source>
        <dbReference type="EMBL" id="OQQ82174.1"/>
    </source>
</evidence>
<dbReference type="EMBL" id="QFAS01000008">
    <property type="protein sequence ID" value="PWG51513.1"/>
    <property type="molecule type" value="Genomic_DNA"/>
</dbReference>
<proteinExistence type="predicted"/>
<dbReference type="AlphaFoldDB" id="A0A1V9PXW8"/>
<protein>
    <submittedName>
        <fullName evidence="2">DUF3343 domain-containing protein</fullName>
    </submittedName>
</protein>
<geneLocation type="plasmid" evidence="5 9">
    <name>unnamed1</name>
</geneLocation>
<gene>
    <name evidence="3" type="ORF">B6U60_08690</name>
    <name evidence="4" type="ORF">DB362_06745</name>
    <name evidence="2" type="ORF">FYL06_03320</name>
    <name evidence="5" type="ORF">QFE45_09800</name>
</gene>
<dbReference type="EMBL" id="VSTU01000003">
    <property type="protein sequence ID" value="MYZ65988.1"/>
    <property type="molecule type" value="Genomic_DNA"/>
</dbReference>
<dbReference type="EMBL" id="NBEB01000081">
    <property type="protein sequence ID" value="OQQ82174.1"/>
    <property type="molecule type" value="Genomic_DNA"/>
</dbReference>
<dbReference type="Proteomes" id="UP001231316">
    <property type="component" value="Plasmid unnamed1"/>
</dbReference>
<accession>A0A1V9PXW8</accession>
<evidence type="ECO:0000313" key="8">
    <source>
        <dbReference type="Proteomes" id="UP000471300"/>
    </source>
</evidence>
<dbReference type="Pfam" id="PF11823">
    <property type="entry name" value="Se_S_carrier"/>
    <property type="match status" value="1"/>
</dbReference>
<keyword evidence="5" id="KW-0614">Plasmid</keyword>
<reference evidence="4 7" key="2">
    <citation type="submission" date="2018-05" db="EMBL/GenBank/DDBJ databases">
        <title>Lactobacillus salivarius genome sequencing and assembly.</title>
        <authorList>
            <person name="Audisio C."/>
            <person name="Albarracin L."/>
            <person name="Torres M.J."/>
            <person name="Hebert E.M."/>
            <person name="Saavedra L."/>
        </authorList>
    </citation>
    <scope>NUCLEOTIDE SEQUENCE [LARGE SCALE GENOMIC DNA]</scope>
    <source>
        <strain evidence="4 7">A3iob</strain>
    </source>
</reference>
<dbReference type="InterPro" id="IPR021778">
    <property type="entry name" value="Se/S_carrier-like"/>
</dbReference>
<reference evidence="5" key="4">
    <citation type="submission" date="2023-04" db="EMBL/GenBank/DDBJ databases">
        <title>Four porcine-derived lactic acid bacteria strains analyses and their evaluation as potential probiotics based on genomics.</title>
        <authorList>
            <person name="Niu D."/>
        </authorList>
    </citation>
    <scope>NUCLEOTIDE SEQUENCE</scope>
    <source>
        <strain evidence="5">ZSA5</strain>
        <plasmid evidence="5">unnamed1</plasmid>
    </source>
</reference>